<evidence type="ECO:0000313" key="5">
    <source>
        <dbReference type="EMBL" id="GAA3615285.1"/>
    </source>
</evidence>
<dbReference type="SUPFAM" id="SSF51735">
    <property type="entry name" value="NAD(P)-binding Rossmann-fold domains"/>
    <property type="match status" value="1"/>
</dbReference>
<evidence type="ECO:0000256" key="1">
    <source>
        <dbReference type="ARBA" id="ARBA00010928"/>
    </source>
</evidence>
<evidence type="ECO:0000313" key="6">
    <source>
        <dbReference type="Proteomes" id="UP001501490"/>
    </source>
</evidence>
<dbReference type="Proteomes" id="UP001501490">
    <property type="component" value="Unassembled WGS sequence"/>
</dbReference>
<organism evidence="5 6">
    <name type="scientific">Microlunatus ginsengisoli</name>
    <dbReference type="NCBI Taxonomy" id="363863"/>
    <lineage>
        <taxon>Bacteria</taxon>
        <taxon>Bacillati</taxon>
        <taxon>Actinomycetota</taxon>
        <taxon>Actinomycetes</taxon>
        <taxon>Propionibacteriales</taxon>
        <taxon>Propionibacteriaceae</taxon>
        <taxon>Microlunatus</taxon>
    </lineage>
</organism>
<evidence type="ECO:0000256" key="2">
    <source>
        <dbReference type="ARBA" id="ARBA00023002"/>
    </source>
</evidence>
<dbReference type="InterPro" id="IPR055170">
    <property type="entry name" value="GFO_IDH_MocA-like_dom"/>
</dbReference>
<comment type="similarity">
    <text evidence="1">Belongs to the Gfo/Idh/MocA family.</text>
</comment>
<reference evidence="6" key="1">
    <citation type="journal article" date="2019" name="Int. J. Syst. Evol. Microbiol.">
        <title>The Global Catalogue of Microorganisms (GCM) 10K type strain sequencing project: providing services to taxonomists for standard genome sequencing and annotation.</title>
        <authorList>
            <consortium name="The Broad Institute Genomics Platform"/>
            <consortium name="The Broad Institute Genome Sequencing Center for Infectious Disease"/>
            <person name="Wu L."/>
            <person name="Ma J."/>
        </authorList>
    </citation>
    <scope>NUCLEOTIDE SEQUENCE [LARGE SCALE GENOMIC DNA]</scope>
    <source>
        <strain evidence="6">JCM 16929</strain>
    </source>
</reference>
<evidence type="ECO:0000259" key="3">
    <source>
        <dbReference type="Pfam" id="PF01408"/>
    </source>
</evidence>
<feature type="domain" description="Gfo/Idh/MocA-like oxidoreductase N-terminal" evidence="3">
    <location>
        <begin position="22"/>
        <end position="140"/>
    </location>
</feature>
<dbReference type="InterPro" id="IPR000683">
    <property type="entry name" value="Gfo/Idh/MocA-like_OxRdtase_N"/>
</dbReference>
<dbReference type="Pfam" id="PF22725">
    <property type="entry name" value="GFO_IDH_MocA_C3"/>
    <property type="match status" value="1"/>
</dbReference>
<evidence type="ECO:0000259" key="4">
    <source>
        <dbReference type="Pfam" id="PF22725"/>
    </source>
</evidence>
<dbReference type="EMBL" id="BAABAB010000010">
    <property type="protein sequence ID" value="GAA3615285.1"/>
    <property type="molecule type" value="Genomic_DNA"/>
</dbReference>
<protein>
    <submittedName>
        <fullName evidence="5">Gfo/Idh/MocA family oxidoreductase</fullName>
    </submittedName>
</protein>
<dbReference type="SUPFAM" id="SSF55347">
    <property type="entry name" value="Glyceraldehyde-3-phosphate dehydrogenase-like, C-terminal domain"/>
    <property type="match status" value="1"/>
</dbReference>
<feature type="domain" description="GFO/IDH/MocA-like oxidoreductase" evidence="4">
    <location>
        <begin position="160"/>
        <end position="268"/>
    </location>
</feature>
<dbReference type="PANTHER" id="PTHR43708">
    <property type="entry name" value="CONSERVED EXPRESSED OXIDOREDUCTASE (EUROFUNG)"/>
    <property type="match status" value="1"/>
</dbReference>
<dbReference type="RefSeq" id="WP_344803279.1">
    <property type="nucleotide sequence ID" value="NZ_BAABAB010000010.1"/>
</dbReference>
<sequence>MPPSAEGRSADGTPADGPAPLRIIQVGAGAMGRAWLHNLAESPDAVVVGLVDLDPGLARAAAADTGHGNAAVAESLDDLLGRVEADAVVNVTVPAAHRAVSERALRAGLPVLCEKPLADTVSSGLSMAAAAELTGQLLMVSQSRRYWRHLDTLSGLLDQLGEIGAVGCTFRKAPRFGGFREQMPYPLLIDMAIHQFDLARVLIHADPIAVYCDSYNPSWSWFRGDASAEAVFEFADGARFAFSGSWCAPGLETSWNGSWWISGANGTATWDGEHAPAAEDTDGHRLGAEPGSRPEQIAGSFAEFAAAVRTGETRPAGEVHSNVLSLAMVEAAIRSAEHRRRVSIAEILDDAYADAIRTETEPDLRDVLASWPFVHDVIGEHRTVSTPPGAAQ</sequence>
<proteinExistence type="inferred from homology"/>
<dbReference type="Gene3D" id="3.30.360.10">
    <property type="entry name" value="Dihydrodipicolinate Reductase, domain 2"/>
    <property type="match status" value="1"/>
</dbReference>
<dbReference type="PANTHER" id="PTHR43708:SF5">
    <property type="entry name" value="CONSERVED EXPRESSED OXIDOREDUCTASE (EUROFUNG)-RELATED"/>
    <property type="match status" value="1"/>
</dbReference>
<name>A0ABP6ZRL8_9ACTN</name>
<keyword evidence="2" id="KW-0560">Oxidoreductase</keyword>
<dbReference type="InterPro" id="IPR036291">
    <property type="entry name" value="NAD(P)-bd_dom_sf"/>
</dbReference>
<keyword evidence="6" id="KW-1185">Reference proteome</keyword>
<dbReference type="Pfam" id="PF01408">
    <property type="entry name" value="GFO_IDH_MocA"/>
    <property type="match status" value="1"/>
</dbReference>
<dbReference type="Gene3D" id="3.40.50.720">
    <property type="entry name" value="NAD(P)-binding Rossmann-like Domain"/>
    <property type="match status" value="1"/>
</dbReference>
<dbReference type="InterPro" id="IPR051317">
    <property type="entry name" value="Gfo/Idh/MocA_oxidoreduct"/>
</dbReference>
<comment type="caution">
    <text evidence="5">The sequence shown here is derived from an EMBL/GenBank/DDBJ whole genome shotgun (WGS) entry which is preliminary data.</text>
</comment>
<gene>
    <name evidence="5" type="ORF">GCM10022236_16570</name>
</gene>
<accession>A0ABP6ZRL8</accession>